<keyword evidence="2" id="KW-1133">Transmembrane helix</keyword>
<feature type="region of interest" description="Disordered" evidence="1">
    <location>
        <begin position="76"/>
        <end position="100"/>
    </location>
</feature>
<evidence type="ECO:0000313" key="3">
    <source>
        <dbReference type="EMBL" id="KAK0141951.1"/>
    </source>
</evidence>
<name>A0AA47NX23_MERPO</name>
<reference evidence="3" key="1">
    <citation type="journal article" date="2023" name="Front. Mar. Sci.">
        <title>A new Merluccius polli reference genome to investigate the effects of global change in West African waters.</title>
        <authorList>
            <person name="Mateo J.L."/>
            <person name="Blanco-Fernandez C."/>
            <person name="Garcia-Vazquez E."/>
            <person name="Machado-Schiaffino G."/>
        </authorList>
    </citation>
    <scope>NUCLEOTIDE SEQUENCE</scope>
    <source>
        <strain evidence="3">C29</strain>
        <tissue evidence="3">Fin</tissue>
    </source>
</reference>
<keyword evidence="4" id="KW-1185">Reference proteome</keyword>
<accession>A0AA47NX23</accession>
<gene>
    <name evidence="3" type="ORF">N1851_020366</name>
</gene>
<evidence type="ECO:0000256" key="2">
    <source>
        <dbReference type="SAM" id="Phobius"/>
    </source>
</evidence>
<dbReference type="AlphaFoldDB" id="A0AA47NX23"/>
<dbReference type="Proteomes" id="UP001174136">
    <property type="component" value="Unassembled WGS sequence"/>
</dbReference>
<sequence>MIHSQAVSHPSSSVSDTVSMSISSSQLFLIWSPSSSGVPSISNDMSFALSSPTPLGLPPPTRVLSWAIFGIRSPEVPSPTPSPIALPVGESSGRTTSSRVLPSGSISAAAAATAAASASTATADTSAASPARTTATAVASPSRCPSWFSSARSPPLAFHSVFFVPCCVLPLSVILLVVVVFPWSVFLVDICSVPLSTFLVIVCAGPLSVAIKNRVFPPPMLIFLFTCDLKTPDQHHLTCVTSLYHVPVPSSDCFSTLFALDERLPLAWVSEESVGLQRSEAEIMKLLFILKRRHCPERLLQAFSGHDYLS</sequence>
<keyword evidence="2" id="KW-0812">Transmembrane</keyword>
<comment type="caution">
    <text evidence="3">The sequence shown here is derived from an EMBL/GenBank/DDBJ whole genome shotgun (WGS) entry which is preliminary data.</text>
</comment>
<dbReference type="EMBL" id="JAOPHQ010003719">
    <property type="protein sequence ID" value="KAK0141951.1"/>
    <property type="molecule type" value="Genomic_DNA"/>
</dbReference>
<keyword evidence="2" id="KW-0472">Membrane</keyword>
<feature type="transmembrane region" description="Helical" evidence="2">
    <location>
        <begin position="156"/>
        <end position="181"/>
    </location>
</feature>
<feature type="transmembrane region" description="Helical" evidence="2">
    <location>
        <begin position="187"/>
        <end position="211"/>
    </location>
</feature>
<protein>
    <submittedName>
        <fullName evidence="3">Uncharacterized protein</fullName>
    </submittedName>
</protein>
<proteinExistence type="predicted"/>
<evidence type="ECO:0000313" key="4">
    <source>
        <dbReference type="Proteomes" id="UP001174136"/>
    </source>
</evidence>
<organism evidence="3 4">
    <name type="scientific">Merluccius polli</name>
    <name type="common">Benguela hake</name>
    <name type="synonym">Merluccius cadenati</name>
    <dbReference type="NCBI Taxonomy" id="89951"/>
    <lineage>
        <taxon>Eukaryota</taxon>
        <taxon>Metazoa</taxon>
        <taxon>Chordata</taxon>
        <taxon>Craniata</taxon>
        <taxon>Vertebrata</taxon>
        <taxon>Euteleostomi</taxon>
        <taxon>Actinopterygii</taxon>
        <taxon>Neopterygii</taxon>
        <taxon>Teleostei</taxon>
        <taxon>Neoteleostei</taxon>
        <taxon>Acanthomorphata</taxon>
        <taxon>Zeiogadaria</taxon>
        <taxon>Gadariae</taxon>
        <taxon>Gadiformes</taxon>
        <taxon>Gadoidei</taxon>
        <taxon>Merlucciidae</taxon>
        <taxon>Merluccius</taxon>
    </lineage>
</organism>
<evidence type="ECO:0000256" key="1">
    <source>
        <dbReference type="SAM" id="MobiDB-lite"/>
    </source>
</evidence>